<evidence type="ECO:0000256" key="2">
    <source>
        <dbReference type="SAM" id="MobiDB-lite"/>
    </source>
</evidence>
<dbReference type="AlphaFoldDB" id="A0A5C5YLY6"/>
<name>A0A5C5YLY6_9BACT</name>
<evidence type="ECO:0000313" key="4">
    <source>
        <dbReference type="EMBL" id="TWT75829.1"/>
    </source>
</evidence>
<dbReference type="EMBL" id="SJPO01000006">
    <property type="protein sequence ID" value="TWT75829.1"/>
    <property type="molecule type" value="Genomic_DNA"/>
</dbReference>
<proteinExistence type="predicted"/>
<evidence type="ECO:0000256" key="3">
    <source>
        <dbReference type="SAM" id="Phobius"/>
    </source>
</evidence>
<dbReference type="Proteomes" id="UP000318478">
    <property type="component" value="Unassembled WGS sequence"/>
</dbReference>
<keyword evidence="1" id="KW-0175">Coiled coil</keyword>
<protein>
    <submittedName>
        <fullName evidence="4">Uncharacterized protein</fullName>
    </submittedName>
</protein>
<keyword evidence="3" id="KW-1133">Transmembrane helix</keyword>
<feature type="region of interest" description="Disordered" evidence="2">
    <location>
        <begin position="503"/>
        <end position="523"/>
    </location>
</feature>
<gene>
    <name evidence="4" type="ORF">Pla123a_26110</name>
</gene>
<sequence>MPHRQALIRRTIDTVRARVRFALAGETAARTTVALAVFLWGWLVIDRLLEPPVWARAIVFTVVAVWLVRWLWKHSLSALVTRLPDSVIASWVERRWPELGETLLTALGADENDPDPMHQQLVSAARERAEEVLLLHDEPQVVDTRRLRPWFWGATAAIVSAGAALALTPTGAGVYLRRLALSEELWPRQVVLRADAFVMREGRLVWRAPKDTPLELEVFADLTGGHIAPDTVEARLRRDDGGRSRRQLSSIGEATTGPDAHQAYRMKIDRLRQDLEIRLRGGDARLGPLLIEVAPRPTVTSVELEVTPPEYTGDRTYRHTADAIDRIPEGAAVVLHAVSNKPLKKVAATMTRGEGAELLGAQISHDAMSFSIAVPSLSEAGAIEITLLDQDGIDSQPPYRLPLRVEADAPPRVELTLQGVGRVITPDAVLPVRVAILDDYGVDDAALKLTARDRTLSFPLALGPSPDSLEAAPRVDLLALRSDPEQSLPRLEPGDRIQLQATARDHYQSASDPPAGPHESTSQSEAFAIVTAEDLVARLEEREVNLRRTFEQIYDEARSAELSADRLDLKQQDTTPEDAARQRRLGLSRLVEQFSKLTHDVASVAAGFGEIHNELVNNRIQNDDLKERIELRIVRPLEKIAAGGLPRLERDAKDAAASLGQRPDEPALPEQVREQLADVVAQMQGALNEMKAVETYNEVLALLRGIIDDQREISDKTGDARKASLKRLLLD</sequence>
<feature type="region of interest" description="Disordered" evidence="2">
    <location>
        <begin position="238"/>
        <end position="257"/>
    </location>
</feature>
<feature type="transmembrane region" description="Helical" evidence="3">
    <location>
        <begin position="150"/>
        <end position="176"/>
    </location>
</feature>
<keyword evidence="3" id="KW-0472">Membrane</keyword>
<keyword evidence="5" id="KW-1185">Reference proteome</keyword>
<dbReference type="RefSeq" id="WP_146587565.1">
    <property type="nucleotide sequence ID" value="NZ_SJPO01000006.1"/>
</dbReference>
<reference evidence="4 5" key="1">
    <citation type="submission" date="2019-02" db="EMBL/GenBank/DDBJ databases">
        <title>Deep-cultivation of Planctomycetes and their phenomic and genomic characterization uncovers novel biology.</title>
        <authorList>
            <person name="Wiegand S."/>
            <person name="Jogler M."/>
            <person name="Boedeker C."/>
            <person name="Pinto D."/>
            <person name="Vollmers J."/>
            <person name="Rivas-Marin E."/>
            <person name="Kohn T."/>
            <person name="Peeters S.H."/>
            <person name="Heuer A."/>
            <person name="Rast P."/>
            <person name="Oberbeckmann S."/>
            <person name="Bunk B."/>
            <person name="Jeske O."/>
            <person name="Meyerdierks A."/>
            <person name="Storesund J.E."/>
            <person name="Kallscheuer N."/>
            <person name="Luecker S."/>
            <person name="Lage O.M."/>
            <person name="Pohl T."/>
            <person name="Merkel B.J."/>
            <person name="Hornburger P."/>
            <person name="Mueller R.-W."/>
            <person name="Bruemmer F."/>
            <person name="Labrenz M."/>
            <person name="Spormann A.M."/>
            <person name="Op Den Camp H."/>
            <person name="Overmann J."/>
            <person name="Amann R."/>
            <person name="Jetten M.S.M."/>
            <person name="Mascher T."/>
            <person name="Medema M.H."/>
            <person name="Devos D.P."/>
            <person name="Kaster A.-K."/>
            <person name="Ovreas L."/>
            <person name="Rohde M."/>
            <person name="Galperin M.Y."/>
            <person name="Jogler C."/>
        </authorList>
    </citation>
    <scope>NUCLEOTIDE SEQUENCE [LARGE SCALE GENOMIC DNA]</scope>
    <source>
        <strain evidence="4 5">Pla123a</strain>
    </source>
</reference>
<dbReference type="OrthoDB" id="256197at2"/>
<evidence type="ECO:0000313" key="5">
    <source>
        <dbReference type="Proteomes" id="UP000318478"/>
    </source>
</evidence>
<evidence type="ECO:0000256" key="1">
    <source>
        <dbReference type="SAM" id="Coils"/>
    </source>
</evidence>
<keyword evidence="3" id="KW-0812">Transmembrane</keyword>
<feature type="transmembrane region" description="Helical" evidence="3">
    <location>
        <begin position="53"/>
        <end position="72"/>
    </location>
</feature>
<feature type="coiled-coil region" evidence="1">
    <location>
        <begin position="529"/>
        <end position="556"/>
    </location>
</feature>
<accession>A0A5C5YLY6</accession>
<comment type="caution">
    <text evidence="4">The sequence shown here is derived from an EMBL/GenBank/DDBJ whole genome shotgun (WGS) entry which is preliminary data.</text>
</comment>
<organism evidence="4 5">
    <name type="scientific">Posidoniimonas polymericola</name>
    <dbReference type="NCBI Taxonomy" id="2528002"/>
    <lineage>
        <taxon>Bacteria</taxon>
        <taxon>Pseudomonadati</taxon>
        <taxon>Planctomycetota</taxon>
        <taxon>Planctomycetia</taxon>
        <taxon>Pirellulales</taxon>
        <taxon>Lacipirellulaceae</taxon>
        <taxon>Posidoniimonas</taxon>
    </lineage>
</organism>
<feature type="transmembrane region" description="Helical" evidence="3">
    <location>
        <begin position="21"/>
        <end position="41"/>
    </location>
</feature>